<dbReference type="Pfam" id="PF14286">
    <property type="entry name" value="DHHW"/>
    <property type="match status" value="1"/>
</dbReference>
<organism evidence="1 2">
    <name type="scientific">Brotonthovivens ammoniilytica</name>
    <dbReference type="NCBI Taxonomy" id="2981725"/>
    <lineage>
        <taxon>Bacteria</taxon>
        <taxon>Bacillati</taxon>
        <taxon>Bacillota</taxon>
        <taxon>Clostridia</taxon>
        <taxon>Lachnospirales</taxon>
        <taxon>Lachnospiraceae</taxon>
        <taxon>Brotonthovivens</taxon>
    </lineage>
</organism>
<dbReference type="Proteomes" id="UP001652442">
    <property type="component" value="Unassembled WGS sequence"/>
</dbReference>
<comment type="caution">
    <text evidence="1">The sequence shown here is derived from an EMBL/GenBank/DDBJ whole genome shotgun (WGS) entry which is preliminary data.</text>
</comment>
<gene>
    <name evidence="1" type="ORF">OCV88_15665</name>
</gene>
<keyword evidence="2" id="KW-1185">Reference proteome</keyword>
<dbReference type="InterPro" id="IPR025945">
    <property type="entry name" value="DHHW"/>
</dbReference>
<sequence length="374" mass="42689">MKKIRMIFIIIVFAALALPGLFILIVPDKSYSENENRYLQTRPKFSVDKIFSGELQQELTDYFSDQFVKRDFWTATATKVKKAAGYDDIGGVFLGKDHYYFEKIEDSDISATRYNQNLNFVKQFLKKHEDLDSAVMIVPSPGTVLSDKLPQGAMLYNSDGMYKQAETILKGNGFIDIRPELKAASGDYIYYRTDHHWTAQGAYIGYQQYCKKKGLNVKDFDSFQAAAVTKDFYGTLYSKALDSAAIPDTIELPQNLPSVSVEYNGKEYDSIYDDSKLETKDKYAVFFGGNYGEVVINTSAGTGKRLMVVKDSFANSMIPYLLEDYDQIIMVDMRYYRGSLSKDIRENKITDILVLYEMSNFAEDGNLYKLNTFE</sequence>
<name>A0ABT2TNB8_9FIRM</name>
<evidence type="ECO:0000313" key="1">
    <source>
        <dbReference type="EMBL" id="MCU6763743.1"/>
    </source>
</evidence>
<dbReference type="RefSeq" id="WP_158426383.1">
    <property type="nucleotide sequence ID" value="NZ_JAOQJQ010000010.1"/>
</dbReference>
<dbReference type="EMBL" id="JAOQJQ010000010">
    <property type="protein sequence ID" value="MCU6763743.1"/>
    <property type="molecule type" value="Genomic_DNA"/>
</dbReference>
<reference evidence="1 2" key="1">
    <citation type="journal article" date="2021" name="ISME Commun">
        <title>Automated analysis of genomic sequences facilitates high-throughput and comprehensive description of bacteria.</title>
        <authorList>
            <person name="Hitch T.C.A."/>
        </authorList>
    </citation>
    <scope>NUCLEOTIDE SEQUENCE [LARGE SCALE GENOMIC DNA]</scope>
    <source>
        <strain evidence="1 2">Sanger_109</strain>
    </source>
</reference>
<protein>
    <submittedName>
        <fullName evidence="1">DHHW family protein</fullName>
    </submittedName>
</protein>
<proteinExistence type="predicted"/>
<accession>A0ABT2TNB8</accession>
<evidence type="ECO:0000313" key="2">
    <source>
        <dbReference type="Proteomes" id="UP001652442"/>
    </source>
</evidence>